<sequence>NEITEQFEVEPTGVDGGDQFDEWILSTGKNICPVRTLTEVKEFFTDEEWCEMISGFSKTVTFHDINEQEEKLLYNLLDNIEKKPNDLVTEIEKCIIEGFPKTNVIRRLIQTYVYNLERLAAQPRRLSSAAIHEHDDKRYSDLSAKAEEEPTDKSLIGQKCDFRVTLMGLKPLLDRSGGLPEACKAKKWDDKVDLMVAMRDVMLKEAIECNGVNCQDFKRIYTLGVHSYGFYYNVYAMDWRAKGLWRLGLLKKIKLPQSNGQLLMIEKLVTTLLRIEYPERFGMQFVKKGVYDEFVLY</sequence>
<evidence type="ECO:0000313" key="1">
    <source>
        <dbReference type="EMBL" id="CAG8580909.1"/>
    </source>
</evidence>
<proteinExistence type="predicted"/>
<organism evidence="1 2">
    <name type="scientific">Paraglomus occultum</name>
    <dbReference type="NCBI Taxonomy" id="144539"/>
    <lineage>
        <taxon>Eukaryota</taxon>
        <taxon>Fungi</taxon>
        <taxon>Fungi incertae sedis</taxon>
        <taxon>Mucoromycota</taxon>
        <taxon>Glomeromycotina</taxon>
        <taxon>Glomeromycetes</taxon>
        <taxon>Paraglomerales</taxon>
        <taxon>Paraglomeraceae</taxon>
        <taxon>Paraglomus</taxon>
    </lineage>
</organism>
<gene>
    <name evidence="1" type="ORF">POCULU_LOCUS6484</name>
</gene>
<reference evidence="1" key="1">
    <citation type="submission" date="2021-06" db="EMBL/GenBank/DDBJ databases">
        <authorList>
            <person name="Kallberg Y."/>
            <person name="Tangrot J."/>
            <person name="Rosling A."/>
        </authorList>
    </citation>
    <scope>NUCLEOTIDE SEQUENCE</scope>
    <source>
        <strain evidence="1">IA702</strain>
    </source>
</reference>
<comment type="caution">
    <text evidence="1">The sequence shown here is derived from an EMBL/GenBank/DDBJ whole genome shotgun (WGS) entry which is preliminary data.</text>
</comment>
<keyword evidence="2" id="KW-1185">Reference proteome</keyword>
<protein>
    <submittedName>
        <fullName evidence="1">7313_t:CDS:1</fullName>
    </submittedName>
</protein>
<dbReference type="EMBL" id="CAJVPJ010001206">
    <property type="protein sequence ID" value="CAG8580909.1"/>
    <property type="molecule type" value="Genomic_DNA"/>
</dbReference>
<accession>A0A9N9BTW5</accession>
<name>A0A9N9BTW5_9GLOM</name>
<dbReference type="OrthoDB" id="2428620at2759"/>
<dbReference type="AlphaFoldDB" id="A0A9N9BTW5"/>
<evidence type="ECO:0000313" key="2">
    <source>
        <dbReference type="Proteomes" id="UP000789572"/>
    </source>
</evidence>
<dbReference type="Proteomes" id="UP000789572">
    <property type="component" value="Unassembled WGS sequence"/>
</dbReference>
<feature type="non-terminal residue" evidence="1">
    <location>
        <position position="1"/>
    </location>
</feature>